<accession>A0A2A6RE98</accession>
<protein>
    <submittedName>
        <fullName evidence="1">Uncharacterized protein</fullName>
    </submittedName>
</protein>
<comment type="caution">
    <text evidence="1">The sequence shown here is derived from an EMBL/GenBank/DDBJ whole genome shotgun (WGS) entry which is preliminary data.</text>
</comment>
<keyword evidence="2" id="KW-1185">Reference proteome</keyword>
<evidence type="ECO:0000313" key="2">
    <source>
        <dbReference type="Proteomes" id="UP000220527"/>
    </source>
</evidence>
<evidence type="ECO:0000313" key="1">
    <source>
        <dbReference type="EMBL" id="PDW00668.1"/>
    </source>
</evidence>
<sequence length="104" mass="11084">MWARGKGSEILGVTLRLLRPYVSFFQSPRQAEHFVRALTDIAAREPAFAQQLQTLAQQANIQTGGVQGSVNVSGQGKVYGTTGGVITGTVTGNYTLGKDDEQAT</sequence>
<dbReference type="EMBL" id="NQWI01000171">
    <property type="protein sequence ID" value="PDW00668.1"/>
    <property type="molecule type" value="Genomic_DNA"/>
</dbReference>
<reference evidence="2" key="1">
    <citation type="submission" date="2017-08" db="EMBL/GenBank/DDBJ databases">
        <authorList>
            <person name="Grouzdev D.S."/>
            <person name="Gaisin V.A."/>
            <person name="Rysina M.S."/>
            <person name="Gorlenko V.M."/>
        </authorList>
    </citation>
    <scope>NUCLEOTIDE SEQUENCE [LARGE SCALE GENOMIC DNA]</scope>
    <source>
        <strain evidence="2">Kir15-3F</strain>
    </source>
</reference>
<organism evidence="1 2">
    <name type="scientific">Candidatus Viridilinea mediisalina</name>
    <dbReference type="NCBI Taxonomy" id="2024553"/>
    <lineage>
        <taxon>Bacteria</taxon>
        <taxon>Bacillati</taxon>
        <taxon>Chloroflexota</taxon>
        <taxon>Chloroflexia</taxon>
        <taxon>Chloroflexales</taxon>
        <taxon>Chloroflexineae</taxon>
        <taxon>Oscillochloridaceae</taxon>
        <taxon>Candidatus Viridilinea</taxon>
    </lineage>
</organism>
<gene>
    <name evidence="1" type="ORF">CJ255_20325</name>
</gene>
<proteinExistence type="predicted"/>
<name>A0A2A6RE98_9CHLR</name>
<dbReference type="Proteomes" id="UP000220527">
    <property type="component" value="Unassembled WGS sequence"/>
</dbReference>
<dbReference type="AlphaFoldDB" id="A0A2A6RE98"/>